<name>A0AAE7B9J9_9BACT</name>
<proteinExistence type="inferred from homology"/>
<evidence type="ECO:0000313" key="4">
    <source>
        <dbReference type="Proteomes" id="UP000503482"/>
    </source>
</evidence>
<dbReference type="InterPro" id="IPR036852">
    <property type="entry name" value="Peptidase_S8/S53_dom_sf"/>
</dbReference>
<comment type="similarity">
    <text evidence="1">Belongs to the peptidase S8 family.</text>
</comment>
<dbReference type="Proteomes" id="UP000503482">
    <property type="component" value="Chromosome"/>
</dbReference>
<dbReference type="RefSeq" id="WP_128357566.1">
    <property type="nucleotide sequence ID" value="NZ_CP053840.1"/>
</dbReference>
<comment type="caution">
    <text evidence="1">Lacks conserved residue(s) required for the propagation of feature annotation.</text>
</comment>
<evidence type="ECO:0000256" key="1">
    <source>
        <dbReference type="PROSITE-ProRule" id="PRU01240"/>
    </source>
</evidence>
<dbReference type="AlphaFoldDB" id="A0AAE7B9J9"/>
<sequence>MPKDIFVALIDSGCSFETYEKLAIKVENNKIITTTQNEIKYKHGDVIGEIISSNENIKLYDIQVFDENLRTTPSHIIGALTYLLDKKVDVINMSLGLKTNYKEIEDLCKKLNSKGVIIISSFPRSGSDFVFPASYDEVISVTSDGKCQENEISCIDLEKSLFGANPFSKVEGVGGSSVAVAIFTKYFCEKLQKDLSKEEILTEIKKGCKNESK</sequence>
<gene>
    <name evidence="3" type="ORF">AVENP_0717</name>
</gene>
<dbReference type="KEGG" id="avp:AVENP_0717"/>
<dbReference type="PROSITE" id="PS51892">
    <property type="entry name" value="SUBTILASE"/>
    <property type="match status" value="1"/>
</dbReference>
<dbReference type="InterPro" id="IPR000209">
    <property type="entry name" value="Peptidase_S8/S53_dom"/>
</dbReference>
<protein>
    <submittedName>
        <fullName evidence="3">Peptidase, S8 family</fullName>
    </submittedName>
</protein>
<accession>A0AAE7B9J9</accession>
<dbReference type="Gene3D" id="3.40.50.200">
    <property type="entry name" value="Peptidase S8/S53 domain"/>
    <property type="match status" value="1"/>
</dbReference>
<evidence type="ECO:0000259" key="2">
    <source>
        <dbReference type="Pfam" id="PF00082"/>
    </source>
</evidence>
<feature type="domain" description="Peptidase S8/S53" evidence="2">
    <location>
        <begin position="3"/>
        <end position="153"/>
    </location>
</feature>
<organism evidence="3 4">
    <name type="scientific">Arcobacter venerupis</name>
    <dbReference type="NCBI Taxonomy" id="1054033"/>
    <lineage>
        <taxon>Bacteria</taxon>
        <taxon>Pseudomonadati</taxon>
        <taxon>Campylobacterota</taxon>
        <taxon>Epsilonproteobacteria</taxon>
        <taxon>Campylobacterales</taxon>
        <taxon>Arcobacteraceae</taxon>
        <taxon>Arcobacter</taxon>
    </lineage>
</organism>
<evidence type="ECO:0000313" key="3">
    <source>
        <dbReference type="EMBL" id="QKF66287.1"/>
    </source>
</evidence>
<dbReference type="Pfam" id="PF00082">
    <property type="entry name" value="Peptidase_S8"/>
    <property type="match status" value="1"/>
</dbReference>
<reference evidence="3 4" key="1">
    <citation type="submission" date="2020-05" db="EMBL/GenBank/DDBJ databases">
        <title>Complete genome sequencing of Campylobacter and Arcobacter type strains.</title>
        <authorList>
            <person name="Miller W.G."/>
            <person name="Yee E."/>
        </authorList>
    </citation>
    <scope>NUCLEOTIDE SEQUENCE [LARGE SCALE GENOMIC DNA]</scope>
    <source>
        <strain evidence="3 4">LMG 26156</strain>
    </source>
</reference>
<keyword evidence="4" id="KW-1185">Reference proteome</keyword>
<dbReference type="GO" id="GO:0006508">
    <property type="term" value="P:proteolysis"/>
    <property type="evidence" value="ECO:0007669"/>
    <property type="project" value="InterPro"/>
</dbReference>
<dbReference type="GO" id="GO:0004252">
    <property type="term" value="F:serine-type endopeptidase activity"/>
    <property type="evidence" value="ECO:0007669"/>
    <property type="project" value="InterPro"/>
</dbReference>
<dbReference type="EMBL" id="CP053840">
    <property type="protein sequence ID" value="QKF66287.1"/>
    <property type="molecule type" value="Genomic_DNA"/>
</dbReference>
<dbReference type="SUPFAM" id="SSF52743">
    <property type="entry name" value="Subtilisin-like"/>
    <property type="match status" value="1"/>
</dbReference>